<dbReference type="InterPro" id="IPR051428">
    <property type="entry name" value="Sphingo_Act-Surfact_Prot"/>
</dbReference>
<dbReference type="Pfam" id="PF02199">
    <property type="entry name" value="SapA"/>
    <property type="match status" value="2"/>
</dbReference>
<evidence type="ECO:0000256" key="6">
    <source>
        <dbReference type="ARBA" id="ARBA00023180"/>
    </source>
</evidence>
<dbReference type="PANTHER" id="PTHR11480:SF3">
    <property type="entry name" value="BCDNA.GH08312"/>
    <property type="match status" value="1"/>
</dbReference>
<feature type="domain" description="Saposin A-type" evidence="9">
    <location>
        <begin position="610"/>
        <end position="646"/>
    </location>
</feature>
<dbReference type="GO" id="GO:0006665">
    <property type="term" value="P:sphingolipid metabolic process"/>
    <property type="evidence" value="ECO:0007669"/>
    <property type="project" value="InterPro"/>
</dbReference>
<accession>A0A8J9Z442</accession>
<comment type="subcellular location">
    <subcellularLocation>
        <location evidence="1">Secreted</location>
    </subcellularLocation>
</comment>
<organism evidence="10 11">
    <name type="scientific">Branchiostoma lanceolatum</name>
    <name type="common">Common lancelet</name>
    <name type="synonym">Amphioxus lanceolatum</name>
    <dbReference type="NCBI Taxonomy" id="7740"/>
    <lineage>
        <taxon>Eukaryota</taxon>
        <taxon>Metazoa</taxon>
        <taxon>Chordata</taxon>
        <taxon>Cephalochordata</taxon>
        <taxon>Leptocardii</taxon>
        <taxon>Amphioxiformes</taxon>
        <taxon>Branchiostomatidae</taxon>
        <taxon>Branchiostoma</taxon>
    </lineage>
</organism>
<evidence type="ECO:0000259" key="8">
    <source>
        <dbReference type="PROSITE" id="PS50015"/>
    </source>
</evidence>
<dbReference type="GO" id="GO:0005576">
    <property type="term" value="C:extracellular region"/>
    <property type="evidence" value="ECO:0007669"/>
    <property type="project" value="UniProtKB-SubCell"/>
</dbReference>
<reference evidence="10" key="1">
    <citation type="submission" date="2022-01" db="EMBL/GenBank/DDBJ databases">
        <authorList>
            <person name="Braso-Vives M."/>
        </authorList>
    </citation>
    <scope>NUCLEOTIDE SEQUENCE</scope>
</reference>
<evidence type="ECO:0000313" key="10">
    <source>
        <dbReference type="EMBL" id="CAH1246776.1"/>
    </source>
</evidence>
<dbReference type="InterPro" id="IPR007856">
    <property type="entry name" value="SapB_1"/>
</dbReference>
<feature type="domain" description="Saposin A-type" evidence="9">
    <location>
        <begin position="18"/>
        <end position="58"/>
    </location>
</feature>
<dbReference type="InterPro" id="IPR008139">
    <property type="entry name" value="SaposinB_dom"/>
</dbReference>
<feature type="domain" description="Saposin B-type" evidence="8">
    <location>
        <begin position="248"/>
        <end position="329"/>
    </location>
</feature>
<proteinExistence type="predicted"/>
<keyword evidence="3 7" id="KW-0732">Signal</keyword>
<evidence type="ECO:0000313" key="11">
    <source>
        <dbReference type="Proteomes" id="UP000838412"/>
    </source>
</evidence>
<dbReference type="GO" id="GO:0005764">
    <property type="term" value="C:lysosome"/>
    <property type="evidence" value="ECO:0007669"/>
    <property type="project" value="InterPro"/>
</dbReference>
<dbReference type="PANTHER" id="PTHR11480">
    <property type="entry name" value="SAPOSIN-RELATED"/>
    <property type="match status" value="1"/>
</dbReference>
<dbReference type="Gene3D" id="1.10.225.10">
    <property type="entry name" value="Saposin-like"/>
    <property type="match status" value="6"/>
</dbReference>
<protein>
    <submittedName>
        <fullName evidence="10">PSAP protein</fullName>
    </submittedName>
</protein>
<dbReference type="InterPro" id="IPR011001">
    <property type="entry name" value="Saposin-like"/>
</dbReference>
<dbReference type="SUPFAM" id="SSF47862">
    <property type="entry name" value="Saposin"/>
    <property type="match status" value="6"/>
</dbReference>
<dbReference type="PRINTS" id="PR01797">
    <property type="entry name" value="SAPOSIN"/>
</dbReference>
<evidence type="ECO:0000256" key="7">
    <source>
        <dbReference type="SAM" id="SignalP"/>
    </source>
</evidence>
<dbReference type="PROSITE" id="PS50015">
    <property type="entry name" value="SAP_B"/>
    <property type="match status" value="6"/>
</dbReference>
<keyword evidence="5" id="KW-1015">Disulfide bond</keyword>
<feature type="domain" description="Saposin B-type" evidence="8">
    <location>
        <begin position="152"/>
        <end position="233"/>
    </location>
</feature>
<keyword evidence="2" id="KW-0964">Secreted</keyword>
<keyword evidence="11" id="KW-1185">Reference proteome</keyword>
<dbReference type="InterPro" id="IPR008373">
    <property type="entry name" value="Saposin"/>
</dbReference>
<keyword evidence="4" id="KW-0677">Repeat</keyword>
<evidence type="ECO:0000259" key="9">
    <source>
        <dbReference type="PROSITE" id="PS51110"/>
    </source>
</evidence>
<dbReference type="OrthoDB" id="69496at2759"/>
<dbReference type="GO" id="GO:0016020">
    <property type="term" value="C:membrane"/>
    <property type="evidence" value="ECO:0007669"/>
    <property type="project" value="GOC"/>
</dbReference>
<evidence type="ECO:0000256" key="2">
    <source>
        <dbReference type="ARBA" id="ARBA00022525"/>
    </source>
</evidence>
<evidence type="ECO:0000256" key="3">
    <source>
        <dbReference type="ARBA" id="ARBA00022729"/>
    </source>
</evidence>
<dbReference type="InterPro" id="IPR008138">
    <property type="entry name" value="SapB_2"/>
</dbReference>
<evidence type="ECO:0000256" key="1">
    <source>
        <dbReference type="ARBA" id="ARBA00004613"/>
    </source>
</evidence>
<dbReference type="Pfam" id="PF03489">
    <property type="entry name" value="SapB_2"/>
    <property type="match status" value="6"/>
</dbReference>
<evidence type="ECO:0000256" key="4">
    <source>
        <dbReference type="ARBA" id="ARBA00022737"/>
    </source>
</evidence>
<dbReference type="PROSITE" id="PS51110">
    <property type="entry name" value="SAP_A"/>
    <property type="match status" value="2"/>
</dbReference>
<dbReference type="SMART" id="SM00162">
    <property type="entry name" value="SAPA"/>
    <property type="match status" value="2"/>
</dbReference>
<sequence>MARLGLLCAFLLFGTAYGLLGERRCTWGPGYWCQGIDTAKECGAIDHCAQAVWSKQAVKSDAACDTCEEVVGLARMFLSLNVTEEEILDVVEKACTVLPGPLQDSCKTLVETYGVEVIQLLKSELDPQAVCEALKLCQEEDELPKKPAPEKPLDLCPECEAAVTKAKELIDKNTTEPQVVEYLKEHLCMQLGALAAACNTTLDTYGPIIYKLLEQKIDPDKICKAIGLCKNATISLVQKPIKPVKQQPNDLCDDCKLVMTEVQALIKSNKSEAEVIDYLKVHLCAKLGGLAAECNSTMDTFGPVIFQLLESKLDPDTVCKAIKLCPTSDFIARLREVQKGPNSICDDCKQVMQKAHDYVADNATQAQLIKLLKDDFCSRLGGLEAECDSLMDTYGPIIFNLLEQELDPEKVCQAVGFCPSLQALSMAELLPAKEVVQTEEVGQSVGCVICEFVMQLVDEELSANSTEKEIQDALDKVCSHFPDTLRDECTDFVNEYGPAVIQLLKLELDPQRICKTIGLCDESNSVRLVKGVGSELCPVCKILVQYVDGLLEENSTKADIKAVVDKICNFLPSSIKTECHTVVEQYGDAIAELIEQALDPDFVCTKAGACDSKDSLCSLGPGYWCSGMEQAKACDAVEHCKTHWWN</sequence>
<dbReference type="Proteomes" id="UP000838412">
    <property type="component" value="Chromosome 15"/>
</dbReference>
<dbReference type="EMBL" id="OV696700">
    <property type="protein sequence ID" value="CAH1246776.1"/>
    <property type="molecule type" value="Genomic_DNA"/>
</dbReference>
<feature type="domain" description="Saposin B-type" evidence="8">
    <location>
        <begin position="533"/>
        <end position="614"/>
    </location>
</feature>
<feature type="domain" description="Saposin B-type" evidence="8">
    <location>
        <begin position="60"/>
        <end position="141"/>
    </location>
</feature>
<dbReference type="SMART" id="SM00741">
    <property type="entry name" value="SapB"/>
    <property type="match status" value="6"/>
</dbReference>
<dbReference type="AlphaFoldDB" id="A0A8J9Z442"/>
<keyword evidence="6" id="KW-0325">Glycoprotein</keyword>
<feature type="signal peptide" evidence="7">
    <location>
        <begin position="1"/>
        <end position="18"/>
    </location>
</feature>
<name>A0A8J9Z442_BRALA</name>
<feature type="chain" id="PRO_5035472057" evidence="7">
    <location>
        <begin position="19"/>
        <end position="646"/>
    </location>
</feature>
<dbReference type="FunFam" id="1.10.225.10:FF:000002">
    <property type="entry name" value="prosaposin isoform X2"/>
    <property type="match status" value="4"/>
</dbReference>
<evidence type="ECO:0000256" key="5">
    <source>
        <dbReference type="ARBA" id="ARBA00023157"/>
    </source>
</evidence>
<dbReference type="Pfam" id="PF05184">
    <property type="entry name" value="SapB_1"/>
    <property type="match status" value="6"/>
</dbReference>
<feature type="domain" description="Saposin B-type" evidence="8">
    <location>
        <begin position="341"/>
        <end position="422"/>
    </location>
</feature>
<dbReference type="InterPro" id="IPR003119">
    <property type="entry name" value="SAP_A"/>
</dbReference>
<gene>
    <name evidence="10" type="primary">PSAP</name>
    <name evidence="10" type="ORF">BLAG_LOCUS8677</name>
</gene>
<feature type="domain" description="Saposin B-type" evidence="8">
    <location>
        <begin position="443"/>
        <end position="524"/>
    </location>
</feature>